<dbReference type="Pfam" id="PF00072">
    <property type="entry name" value="Response_reg"/>
    <property type="match status" value="1"/>
</dbReference>
<name>A0ABW2HCH3_9MICO</name>
<feature type="modified residue" description="4-aspartylphosphate" evidence="6">
    <location>
        <position position="53"/>
    </location>
</feature>
<protein>
    <submittedName>
        <fullName evidence="9">Response regulator transcription factor</fullName>
    </submittedName>
</protein>
<evidence type="ECO:0000313" key="9">
    <source>
        <dbReference type="EMBL" id="MFC7269012.1"/>
    </source>
</evidence>
<dbReference type="PANTHER" id="PTHR48111:SF1">
    <property type="entry name" value="TWO-COMPONENT RESPONSE REGULATOR ORR33"/>
    <property type="match status" value="1"/>
</dbReference>
<keyword evidence="1 6" id="KW-0597">Phosphoprotein</keyword>
<feature type="domain" description="Response regulatory" evidence="8">
    <location>
        <begin position="4"/>
        <end position="117"/>
    </location>
</feature>
<keyword evidence="10" id="KW-1185">Reference proteome</keyword>
<keyword evidence="2" id="KW-0902">Two-component regulatory system</keyword>
<sequence length="146" mass="15347">MQPTAVVVEDEADIGGLIATVLESSGYRVHTAADGLAAVELIRDVAPDLITLDIGIPGIDGIEVARRVRAFSDAYVIFISALSEPADAERARAAGGDEYLGKPFRPRDLRARVAHIPARHAAEGFSTAPDVSGLRSGSDRLGEQNG</sequence>
<feature type="compositionally biased region" description="Basic and acidic residues" evidence="7">
    <location>
        <begin position="137"/>
        <end position="146"/>
    </location>
</feature>
<proteinExistence type="predicted"/>
<evidence type="ECO:0000256" key="7">
    <source>
        <dbReference type="SAM" id="MobiDB-lite"/>
    </source>
</evidence>
<dbReference type="PANTHER" id="PTHR48111">
    <property type="entry name" value="REGULATOR OF RPOS"/>
    <property type="match status" value="1"/>
</dbReference>
<dbReference type="InterPro" id="IPR039420">
    <property type="entry name" value="WalR-like"/>
</dbReference>
<evidence type="ECO:0000256" key="5">
    <source>
        <dbReference type="ARBA" id="ARBA00023163"/>
    </source>
</evidence>
<evidence type="ECO:0000259" key="8">
    <source>
        <dbReference type="PROSITE" id="PS50110"/>
    </source>
</evidence>
<evidence type="ECO:0000256" key="2">
    <source>
        <dbReference type="ARBA" id="ARBA00023012"/>
    </source>
</evidence>
<comment type="caution">
    <text evidence="9">The sequence shown here is derived from an EMBL/GenBank/DDBJ whole genome shotgun (WGS) entry which is preliminary data.</text>
</comment>
<accession>A0ABW2HCH3</accession>
<keyword evidence="4" id="KW-0238">DNA-binding</keyword>
<gene>
    <name evidence="9" type="ORF">ACFQRL_08595</name>
</gene>
<dbReference type="Gene3D" id="3.40.50.2300">
    <property type="match status" value="1"/>
</dbReference>
<dbReference type="SUPFAM" id="SSF52172">
    <property type="entry name" value="CheY-like"/>
    <property type="match status" value="1"/>
</dbReference>
<dbReference type="PROSITE" id="PS50110">
    <property type="entry name" value="RESPONSE_REGULATORY"/>
    <property type="match status" value="1"/>
</dbReference>
<reference evidence="10" key="1">
    <citation type="journal article" date="2019" name="Int. J. Syst. Evol. Microbiol.">
        <title>The Global Catalogue of Microorganisms (GCM) 10K type strain sequencing project: providing services to taxonomists for standard genome sequencing and annotation.</title>
        <authorList>
            <consortium name="The Broad Institute Genomics Platform"/>
            <consortium name="The Broad Institute Genome Sequencing Center for Infectious Disease"/>
            <person name="Wu L."/>
            <person name="Ma J."/>
        </authorList>
    </citation>
    <scope>NUCLEOTIDE SEQUENCE [LARGE SCALE GENOMIC DNA]</scope>
    <source>
        <strain evidence="10">CGMCC 1.15772</strain>
    </source>
</reference>
<evidence type="ECO:0000256" key="3">
    <source>
        <dbReference type="ARBA" id="ARBA00023015"/>
    </source>
</evidence>
<evidence type="ECO:0000256" key="6">
    <source>
        <dbReference type="PROSITE-ProRule" id="PRU00169"/>
    </source>
</evidence>
<evidence type="ECO:0000256" key="1">
    <source>
        <dbReference type="ARBA" id="ARBA00022553"/>
    </source>
</evidence>
<dbReference type="InterPro" id="IPR011006">
    <property type="entry name" value="CheY-like_superfamily"/>
</dbReference>
<dbReference type="RefSeq" id="WP_262873878.1">
    <property type="nucleotide sequence ID" value="NZ_BAABKW010000002.1"/>
</dbReference>
<dbReference type="SMART" id="SM00448">
    <property type="entry name" value="REC"/>
    <property type="match status" value="1"/>
</dbReference>
<dbReference type="InterPro" id="IPR001789">
    <property type="entry name" value="Sig_transdc_resp-reg_receiver"/>
</dbReference>
<dbReference type="Proteomes" id="UP001596507">
    <property type="component" value="Unassembled WGS sequence"/>
</dbReference>
<dbReference type="CDD" id="cd17574">
    <property type="entry name" value="REC_OmpR"/>
    <property type="match status" value="1"/>
</dbReference>
<keyword evidence="3" id="KW-0805">Transcription regulation</keyword>
<evidence type="ECO:0000313" key="10">
    <source>
        <dbReference type="Proteomes" id="UP001596507"/>
    </source>
</evidence>
<feature type="region of interest" description="Disordered" evidence="7">
    <location>
        <begin position="125"/>
        <end position="146"/>
    </location>
</feature>
<evidence type="ECO:0000256" key="4">
    <source>
        <dbReference type="ARBA" id="ARBA00023125"/>
    </source>
</evidence>
<keyword evidence="5" id="KW-0804">Transcription</keyword>
<organism evidence="9 10">
    <name type="scientific">Microbacterium fluvii</name>
    <dbReference type="NCBI Taxonomy" id="415215"/>
    <lineage>
        <taxon>Bacteria</taxon>
        <taxon>Bacillati</taxon>
        <taxon>Actinomycetota</taxon>
        <taxon>Actinomycetes</taxon>
        <taxon>Micrococcales</taxon>
        <taxon>Microbacteriaceae</taxon>
        <taxon>Microbacterium</taxon>
    </lineage>
</organism>
<dbReference type="EMBL" id="JBHTBE010000001">
    <property type="protein sequence ID" value="MFC7269012.1"/>
    <property type="molecule type" value="Genomic_DNA"/>
</dbReference>